<proteinExistence type="predicted"/>
<dbReference type="OMA" id="WRNRLGW"/>
<dbReference type="GO" id="GO:0003676">
    <property type="term" value="F:nucleic acid binding"/>
    <property type="evidence" value="ECO:0007669"/>
    <property type="project" value="InterPro"/>
</dbReference>
<evidence type="ECO:0000313" key="3">
    <source>
        <dbReference type="Proteomes" id="UP000016931"/>
    </source>
</evidence>
<sequence>MSSSTNTASNQGFLRWEASTDKTSSASINNPAILRKPNAPARGVGKGTQVVPRWELLLPGEPLALDIEFQNYHRIGENHPVVKDSRGRVKGNSGKPQWRNRLGWIGIVNTRGEVILDVHVFYPQDKALQTMFPYAPGKQFGVTAQSVREVNGAVKGEVVEKWCNELFRDHSVVFFGGSNDRTAFYYFAEMFKEVTTYDVQEDWANTPEGGDKATPGLAEVTRNALKVEIQKGGVHGPVEDAQYTMKLYMLKHAFDRAEAAAQWQAVYGPSFGQ</sequence>
<keyword evidence="3" id="KW-1185">Reference proteome</keyword>
<dbReference type="OrthoDB" id="8191639at2759"/>
<name>N1QHW8_SPHMS</name>
<evidence type="ECO:0000313" key="2">
    <source>
        <dbReference type="EMBL" id="EMF12049.1"/>
    </source>
</evidence>
<dbReference type="SUPFAM" id="SSF53098">
    <property type="entry name" value="Ribonuclease H-like"/>
    <property type="match status" value="1"/>
</dbReference>
<dbReference type="InterPro" id="IPR036397">
    <property type="entry name" value="RNaseH_sf"/>
</dbReference>
<dbReference type="GeneID" id="27898530"/>
<dbReference type="eggNOG" id="ENOG502RV4Z">
    <property type="taxonomic scope" value="Eukaryota"/>
</dbReference>
<dbReference type="Proteomes" id="UP000016931">
    <property type="component" value="Unassembled WGS sequence"/>
</dbReference>
<dbReference type="AlphaFoldDB" id="N1QHW8"/>
<evidence type="ECO:0008006" key="4">
    <source>
        <dbReference type="Google" id="ProtNLM"/>
    </source>
</evidence>
<organism evidence="2 3">
    <name type="scientific">Sphaerulina musiva (strain SO2202)</name>
    <name type="common">Poplar stem canker fungus</name>
    <name type="synonym">Septoria musiva</name>
    <dbReference type="NCBI Taxonomy" id="692275"/>
    <lineage>
        <taxon>Eukaryota</taxon>
        <taxon>Fungi</taxon>
        <taxon>Dikarya</taxon>
        <taxon>Ascomycota</taxon>
        <taxon>Pezizomycotina</taxon>
        <taxon>Dothideomycetes</taxon>
        <taxon>Dothideomycetidae</taxon>
        <taxon>Mycosphaerellales</taxon>
        <taxon>Mycosphaerellaceae</taxon>
        <taxon>Sphaerulina</taxon>
    </lineage>
</organism>
<accession>N1QHW8</accession>
<dbReference type="InterPro" id="IPR012337">
    <property type="entry name" value="RNaseH-like_sf"/>
</dbReference>
<dbReference type="EMBL" id="KB456265">
    <property type="protein sequence ID" value="EMF12049.1"/>
    <property type="molecule type" value="Genomic_DNA"/>
</dbReference>
<gene>
    <name evidence="2" type="ORF">SEPMUDRAFT_118000</name>
</gene>
<dbReference type="RefSeq" id="XP_016760170.1">
    <property type="nucleotide sequence ID" value="XM_016901393.1"/>
</dbReference>
<reference evidence="2 3" key="1">
    <citation type="journal article" date="2012" name="PLoS Pathog.">
        <title>Diverse lifestyles and strategies of plant pathogenesis encoded in the genomes of eighteen Dothideomycetes fungi.</title>
        <authorList>
            <person name="Ohm R.A."/>
            <person name="Feau N."/>
            <person name="Henrissat B."/>
            <person name="Schoch C.L."/>
            <person name="Horwitz B.A."/>
            <person name="Barry K.W."/>
            <person name="Condon B.J."/>
            <person name="Copeland A.C."/>
            <person name="Dhillon B."/>
            <person name="Glaser F."/>
            <person name="Hesse C.N."/>
            <person name="Kosti I."/>
            <person name="LaButti K."/>
            <person name="Lindquist E.A."/>
            <person name="Lucas S."/>
            <person name="Salamov A.A."/>
            <person name="Bradshaw R.E."/>
            <person name="Ciuffetti L."/>
            <person name="Hamelin R.C."/>
            <person name="Kema G.H.J."/>
            <person name="Lawrence C."/>
            <person name="Scott J.A."/>
            <person name="Spatafora J.W."/>
            <person name="Turgeon B.G."/>
            <person name="de Wit P.J.G.M."/>
            <person name="Zhong S."/>
            <person name="Goodwin S.B."/>
            <person name="Grigoriev I.V."/>
        </authorList>
    </citation>
    <scope>NUCLEOTIDE SEQUENCE [LARGE SCALE GENOMIC DNA]</scope>
    <source>
        <strain evidence="2 3">SO2202</strain>
    </source>
</reference>
<evidence type="ECO:0000256" key="1">
    <source>
        <dbReference type="SAM" id="MobiDB-lite"/>
    </source>
</evidence>
<dbReference type="Gene3D" id="3.30.420.10">
    <property type="entry name" value="Ribonuclease H-like superfamily/Ribonuclease H"/>
    <property type="match status" value="1"/>
</dbReference>
<dbReference type="HOGENOM" id="CLU_1020029_0_0_1"/>
<protein>
    <recommendedName>
        <fullName evidence="4">Exonuclease domain-containing protein</fullName>
    </recommendedName>
</protein>
<feature type="compositionally biased region" description="Polar residues" evidence="1">
    <location>
        <begin position="21"/>
        <end position="30"/>
    </location>
</feature>
<feature type="region of interest" description="Disordered" evidence="1">
    <location>
        <begin position="20"/>
        <end position="45"/>
    </location>
</feature>
<dbReference type="STRING" id="692275.N1QHW8"/>